<proteinExistence type="predicted"/>
<dbReference type="PANTHER" id="PTHR24015">
    <property type="entry name" value="OS07G0578800 PROTEIN-RELATED"/>
    <property type="match status" value="1"/>
</dbReference>
<evidence type="ECO:0000256" key="2">
    <source>
        <dbReference type="PROSITE-ProRule" id="PRU00708"/>
    </source>
</evidence>
<feature type="repeat" description="PPR" evidence="2">
    <location>
        <begin position="261"/>
        <end position="295"/>
    </location>
</feature>
<comment type="caution">
    <text evidence="3">The sequence shown here is derived from an EMBL/GenBank/DDBJ whole genome shotgun (WGS) entry which is preliminary data.</text>
</comment>
<dbReference type="Gene3D" id="1.25.40.10">
    <property type="entry name" value="Tetratricopeptide repeat domain"/>
    <property type="match status" value="3"/>
</dbReference>
<name>A0A6A3B0G4_HIBSY</name>
<keyword evidence="1" id="KW-0677">Repeat</keyword>
<evidence type="ECO:0000313" key="3">
    <source>
        <dbReference type="EMBL" id="KAE8709167.1"/>
    </source>
</evidence>
<dbReference type="InterPro" id="IPR002885">
    <property type="entry name" value="PPR_rpt"/>
</dbReference>
<dbReference type="Pfam" id="PF13041">
    <property type="entry name" value="PPR_2"/>
    <property type="match status" value="3"/>
</dbReference>
<evidence type="ECO:0000313" key="4">
    <source>
        <dbReference type="Proteomes" id="UP000436088"/>
    </source>
</evidence>
<feature type="repeat" description="PPR" evidence="2">
    <location>
        <begin position="331"/>
        <end position="361"/>
    </location>
</feature>
<dbReference type="PROSITE" id="PS51375">
    <property type="entry name" value="PPR"/>
    <property type="match status" value="4"/>
</dbReference>
<gene>
    <name evidence="3" type="ORF">F3Y22_tig00110332pilonHSYRG01034</name>
</gene>
<dbReference type="NCBIfam" id="TIGR00756">
    <property type="entry name" value="PPR"/>
    <property type="match status" value="4"/>
</dbReference>
<dbReference type="Proteomes" id="UP000436088">
    <property type="component" value="Unassembled WGS sequence"/>
</dbReference>
<evidence type="ECO:0000256" key="1">
    <source>
        <dbReference type="ARBA" id="ARBA00022737"/>
    </source>
</evidence>
<dbReference type="InterPro" id="IPR011990">
    <property type="entry name" value="TPR-like_helical_dom_sf"/>
</dbReference>
<dbReference type="GO" id="GO:0009451">
    <property type="term" value="P:RNA modification"/>
    <property type="evidence" value="ECO:0007669"/>
    <property type="project" value="InterPro"/>
</dbReference>
<dbReference type="FunFam" id="1.25.40.10:FF:000073">
    <property type="entry name" value="Pentatricopeptide repeat-containing protein chloroplastic"/>
    <property type="match status" value="1"/>
</dbReference>
<dbReference type="AlphaFoldDB" id="A0A6A3B0G4"/>
<feature type="repeat" description="PPR" evidence="2">
    <location>
        <begin position="362"/>
        <end position="396"/>
    </location>
</feature>
<dbReference type="InterPro" id="IPR046960">
    <property type="entry name" value="PPR_At4g14850-like_plant"/>
</dbReference>
<dbReference type="EMBL" id="VEPZ02000937">
    <property type="protein sequence ID" value="KAE8709167.1"/>
    <property type="molecule type" value="Genomic_DNA"/>
</dbReference>
<sequence length="419" mass="47917">MALSANTPRTLINPNLINPIRIKIRNPKPPSFSNKRKPLQISSAQPQQQLSLLLNNSLNRKTPNSHLHLLCINAKLQEALKYLESMQQLQIPLDEDAAIAMVRLCEWKRAFEEGSKVYFYISNLSNSLSLRLGNALLGMFVRFGKLGDAWYVFGKMLERDVFSWNVLISGYAKKGFFDEALCLYHRMLWVGFKPDVYTFPCVLRTCGAVPNLERGKEIHVHVIRFGFEADVDVVNALMTMYVKCGDLPGARLLFDKMSRIDRISWNAIISGYFENGECLEGIRLFFKMREHRFDPDLMTMTSVISACESLGDERLGREIHGYVVITGMSADVWVCNSLIQIYSSFGCWETAEKVFDKMEWRDVVSWTAMISGYENNEFPDKAVDTYRMMEEQGFMPDEVTLASVLSAYAWKARYGDKAS</sequence>
<protein>
    <submittedName>
        <fullName evidence="3">Pentatricopeptide repeat-containing protein</fullName>
    </submittedName>
</protein>
<dbReference type="Pfam" id="PF01535">
    <property type="entry name" value="PPR"/>
    <property type="match status" value="1"/>
</dbReference>
<dbReference type="GO" id="GO:0003723">
    <property type="term" value="F:RNA binding"/>
    <property type="evidence" value="ECO:0007669"/>
    <property type="project" value="InterPro"/>
</dbReference>
<keyword evidence="4" id="KW-1185">Reference proteome</keyword>
<reference evidence="3" key="1">
    <citation type="submission" date="2019-09" db="EMBL/GenBank/DDBJ databases">
        <title>Draft genome information of white flower Hibiscus syriacus.</title>
        <authorList>
            <person name="Kim Y.-M."/>
        </authorList>
    </citation>
    <scope>NUCLEOTIDE SEQUENCE [LARGE SCALE GENOMIC DNA]</scope>
    <source>
        <strain evidence="3">YM2019G1</strain>
    </source>
</reference>
<feature type="repeat" description="PPR" evidence="2">
    <location>
        <begin position="160"/>
        <end position="194"/>
    </location>
</feature>
<dbReference type="FunFam" id="1.25.40.10:FF:000344">
    <property type="entry name" value="Pentatricopeptide repeat-containing protein"/>
    <property type="match status" value="1"/>
</dbReference>
<accession>A0A6A3B0G4</accession>
<organism evidence="3 4">
    <name type="scientific">Hibiscus syriacus</name>
    <name type="common">Rose of Sharon</name>
    <dbReference type="NCBI Taxonomy" id="106335"/>
    <lineage>
        <taxon>Eukaryota</taxon>
        <taxon>Viridiplantae</taxon>
        <taxon>Streptophyta</taxon>
        <taxon>Embryophyta</taxon>
        <taxon>Tracheophyta</taxon>
        <taxon>Spermatophyta</taxon>
        <taxon>Magnoliopsida</taxon>
        <taxon>eudicotyledons</taxon>
        <taxon>Gunneridae</taxon>
        <taxon>Pentapetalae</taxon>
        <taxon>rosids</taxon>
        <taxon>malvids</taxon>
        <taxon>Malvales</taxon>
        <taxon>Malvaceae</taxon>
        <taxon>Malvoideae</taxon>
        <taxon>Hibiscus</taxon>
    </lineage>
</organism>